<evidence type="ECO:0000313" key="3">
    <source>
        <dbReference type="Proteomes" id="UP000182149"/>
    </source>
</evidence>
<sequence>MKLKKILFLVLGGITFTLGTIGIFVPFVPTTGFYLATSFLWLRSSDKMYQRFIQSSYYQTYIVDILVKKNISVKGMLSMFAMMGVVFALPIVLVQSLFLKMMLGFIYIAHVIGLTWYLKFHPKKVVLKQAKKDLGNS</sequence>
<dbReference type="EMBL" id="JXKD01000004">
    <property type="protein sequence ID" value="OJG11175.1"/>
    <property type="molecule type" value="Genomic_DNA"/>
</dbReference>
<feature type="transmembrane region" description="Helical" evidence="1">
    <location>
        <begin position="7"/>
        <end position="28"/>
    </location>
</feature>
<gene>
    <name evidence="2" type="ORF">RU93_GL001662</name>
</gene>
<name>A0A1L8QUJ7_9ENTE</name>
<keyword evidence="1" id="KW-0812">Transmembrane</keyword>
<dbReference type="PANTHER" id="PTHR35813:SF1">
    <property type="entry name" value="INNER MEMBRANE PROTEIN YBAN"/>
    <property type="match status" value="1"/>
</dbReference>
<keyword evidence="1" id="KW-1133">Transmembrane helix</keyword>
<dbReference type="STRING" id="328396.RU93_GL001662"/>
<dbReference type="GO" id="GO:0005886">
    <property type="term" value="C:plasma membrane"/>
    <property type="evidence" value="ECO:0007669"/>
    <property type="project" value="TreeGrafter"/>
</dbReference>
<dbReference type="Proteomes" id="UP000182149">
    <property type="component" value="Unassembled WGS sequence"/>
</dbReference>
<keyword evidence="3" id="KW-1185">Reference proteome</keyword>
<dbReference type="AlphaFoldDB" id="A0A1L8QUJ7"/>
<keyword evidence="1" id="KW-0472">Membrane</keyword>
<dbReference type="Pfam" id="PF04304">
    <property type="entry name" value="DUF454"/>
    <property type="match status" value="1"/>
</dbReference>
<feature type="transmembrane region" description="Helical" evidence="1">
    <location>
        <begin position="104"/>
        <end position="120"/>
    </location>
</feature>
<comment type="caution">
    <text evidence="2">The sequence shown here is derived from an EMBL/GenBank/DDBJ whole genome shotgun (WGS) entry which is preliminary data.</text>
</comment>
<dbReference type="PANTHER" id="PTHR35813">
    <property type="entry name" value="INNER MEMBRANE PROTEIN YBAN"/>
    <property type="match status" value="1"/>
</dbReference>
<dbReference type="InterPro" id="IPR007401">
    <property type="entry name" value="DUF454"/>
</dbReference>
<reference evidence="2 3" key="1">
    <citation type="submission" date="2014-12" db="EMBL/GenBank/DDBJ databases">
        <title>Draft genome sequences of 29 type strains of Enterococci.</title>
        <authorList>
            <person name="Zhong Z."/>
            <person name="Sun Z."/>
            <person name="Liu W."/>
            <person name="Zhang W."/>
            <person name="Zhang H."/>
        </authorList>
    </citation>
    <scope>NUCLEOTIDE SEQUENCE [LARGE SCALE GENOMIC DNA]</scope>
    <source>
        <strain evidence="2 3">DSM 17690</strain>
    </source>
</reference>
<evidence type="ECO:0008006" key="4">
    <source>
        <dbReference type="Google" id="ProtNLM"/>
    </source>
</evidence>
<accession>A0A1L8QUJ7</accession>
<evidence type="ECO:0000256" key="1">
    <source>
        <dbReference type="SAM" id="Phobius"/>
    </source>
</evidence>
<feature type="transmembrane region" description="Helical" evidence="1">
    <location>
        <begin position="79"/>
        <end position="98"/>
    </location>
</feature>
<organism evidence="2 3">
    <name type="scientific">Enterococcus aquimarinus</name>
    <dbReference type="NCBI Taxonomy" id="328396"/>
    <lineage>
        <taxon>Bacteria</taxon>
        <taxon>Bacillati</taxon>
        <taxon>Bacillota</taxon>
        <taxon>Bacilli</taxon>
        <taxon>Lactobacillales</taxon>
        <taxon>Enterococcaceae</taxon>
        <taxon>Enterococcus</taxon>
    </lineage>
</organism>
<evidence type="ECO:0000313" key="2">
    <source>
        <dbReference type="EMBL" id="OJG11175.1"/>
    </source>
</evidence>
<protein>
    <recommendedName>
        <fullName evidence="4">DUF454 domain-containing protein</fullName>
    </recommendedName>
</protein>
<proteinExistence type="predicted"/>